<sequence>MVTAKMSSTYRLKKTGTSEVLTLVKAFPSRCSMKTSARMSDNGLPIGAPSRCKKKPSWNLNQFPSFMQKETNFSKQSITTITLWLTKCYYTIASVTDAIGADVADLLEAAKDKPYEVVKATLLDKFTATAEDSSQH</sequence>
<keyword evidence="3" id="KW-1185">Reference proteome</keyword>
<dbReference type="Proteomes" id="UP000030764">
    <property type="component" value="Unassembled WGS sequence"/>
</dbReference>
<dbReference type="Proteomes" id="UP000030758">
    <property type="component" value="Unassembled WGS sequence"/>
</dbReference>
<dbReference type="AlphaFoldDB" id="A0A085M0M0"/>
<organism evidence="1 3">
    <name type="scientific">Trichuris suis</name>
    <name type="common">pig whipworm</name>
    <dbReference type="NCBI Taxonomy" id="68888"/>
    <lineage>
        <taxon>Eukaryota</taxon>
        <taxon>Metazoa</taxon>
        <taxon>Ecdysozoa</taxon>
        <taxon>Nematoda</taxon>
        <taxon>Enoplea</taxon>
        <taxon>Dorylaimia</taxon>
        <taxon>Trichinellida</taxon>
        <taxon>Trichuridae</taxon>
        <taxon>Trichuris</taxon>
    </lineage>
</organism>
<gene>
    <name evidence="1" type="ORF">M513_08422</name>
    <name evidence="2" type="ORF">M514_08422</name>
</gene>
<evidence type="ECO:0000313" key="3">
    <source>
        <dbReference type="Proteomes" id="UP000030764"/>
    </source>
</evidence>
<dbReference type="EMBL" id="KL367718">
    <property type="protein sequence ID" value="KFD59893.1"/>
    <property type="molecule type" value="Genomic_DNA"/>
</dbReference>
<evidence type="ECO:0000313" key="2">
    <source>
        <dbReference type="EMBL" id="KFD59893.1"/>
    </source>
</evidence>
<dbReference type="EMBL" id="KL363249">
    <property type="protein sequence ID" value="KFD50766.1"/>
    <property type="molecule type" value="Genomic_DNA"/>
</dbReference>
<name>A0A085M0M0_9BILA</name>
<reference evidence="1 3" key="1">
    <citation type="journal article" date="2014" name="Nat. Genet.">
        <title>Genome and transcriptome of the porcine whipworm Trichuris suis.</title>
        <authorList>
            <person name="Jex A.R."/>
            <person name="Nejsum P."/>
            <person name="Schwarz E.M."/>
            <person name="Hu L."/>
            <person name="Young N.D."/>
            <person name="Hall R.S."/>
            <person name="Korhonen P.K."/>
            <person name="Liao S."/>
            <person name="Thamsborg S."/>
            <person name="Xia J."/>
            <person name="Xu P."/>
            <person name="Wang S."/>
            <person name="Scheerlinck J.P."/>
            <person name="Hofmann A."/>
            <person name="Sternberg P.W."/>
            <person name="Wang J."/>
            <person name="Gasser R.B."/>
        </authorList>
    </citation>
    <scope>NUCLEOTIDE SEQUENCE [LARGE SCALE GENOMIC DNA]</scope>
    <source>
        <strain evidence="2">DCEP-RM93F</strain>
        <strain evidence="1">DCEP-RM93M</strain>
    </source>
</reference>
<accession>A0A085M0M0</accession>
<evidence type="ECO:0000313" key="1">
    <source>
        <dbReference type="EMBL" id="KFD50766.1"/>
    </source>
</evidence>
<proteinExistence type="predicted"/>
<protein>
    <submittedName>
        <fullName evidence="1">Uncharacterized protein</fullName>
    </submittedName>
</protein>